<organism evidence="1">
    <name type="scientific">marine metagenome</name>
    <dbReference type="NCBI Taxonomy" id="408172"/>
    <lineage>
        <taxon>unclassified sequences</taxon>
        <taxon>metagenomes</taxon>
        <taxon>ecological metagenomes</taxon>
    </lineage>
</organism>
<sequence>VMRMRLRQVALVAEDLAAAETDIEANLGLSVCFRDPGVATFGLGNVLYPVGEQLLEVVSPVEAGTTAGRLLAKRGGDGGYMVILQVDDLDPFRDRFRKTGTRVVFEAAAEGVTGLHLHPSDVGGAILSVDQTDDWDAWPWAGPGWRDHIRTGVVQRISAVEVQAESPLAMAERWSEVLGRQNTGTSIALDDAEIRFVEVADGRGEGVSGLELVATRSGDVEICGVRISLISDDG</sequence>
<dbReference type="Gene3D" id="3.10.180.10">
    <property type="entry name" value="2,3-Dihydroxybiphenyl 1,2-Dioxygenase, domain 1"/>
    <property type="match status" value="1"/>
</dbReference>
<dbReference type="InterPro" id="IPR029068">
    <property type="entry name" value="Glyas_Bleomycin-R_OHBP_Dase"/>
</dbReference>
<dbReference type="AlphaFoldDB" id="A0A382DNA8"/>
<accession>A0A382DNA8</accession>
<reference evidence="1" key="1">
    <citation type="submission" date="2018-05" db="EMBL/GenBank/DDBJ databases">
        <authorList>
            <person name="Lanie J.A."/>
            <person name="Ng W.-L."/>
            <person name="Kazmierczak K.M."/>
            <person name="Andrzejewski T.M."/>
            <person name="Davidsen T.M."/>
            <person name="Wayne K.J."/>
            <person name="Tettelin H."/>
            <person name="Glass J.I."/>
            <person name="Rusch D."/>
            <person name="Podicherti R."/>
            <person name="Tsui H.-C.T."/>
            <person name="Winkler M.E."/>
        </authorList>
    </citation>
    <scope>NUCLEOTIDE SEQUENCE</scope>
</reference>
<evidence type="ECO:0008006" key="2">
    <source>
        <dbReference type="Google" id="ProtNLM"/>
    </source>
</evidence>
<protein>
    <recommendedName>
        <fullName evidence="2">Glyoxalase-like domain-containing protein</fullName>
    </recommendedName>
</protein>
<name>A0A382DNA8_9ZZZZ</name>
<gene>
    <name evidence="1" type="ORF">METZ01_LOCUS191977</name>
</gene>
<feature type="non-terminal residue" evidence="1">
    <location>
        <position position="1"/>
    </location>
</feature>
<dbReference type="EMBL" id="UINC01039935">
    <property type="protein sequence ID" value="SVB39123.1"/>
    <property type="molecule type" value="Genomic_DNA"/>
</dbReference>
<evidence type="ECO:0000313" key="1">
    <source>
        <dbReference type="EMBL" id="SVB39123.1"/>
    </source>
</evidence>
<dbReference type="SUPFAM" id="SSF54593">
    <property type="entry name" value="Glyoxalase/Bleomycin resistance protein/Dihydroxybiphenyl dioxygenase"/>
    <property type="match status" value="1"/>
</dbReference>
<proteinExistence type="predicted"/>